<keyword evidence="9 11" id="KW-0239">DNA-directed DNA polymerase</keyword>
<keyword evidence="5" id="KW-0479">Metal-binding</keyword>
<dbReference type="InterPro" id="IPR050238">
    <property type="entry name" value="DNA_Rep/Repair_Clamp_Loader"/>
</dbReference>
<gene>
    <name evidence="11 13" type="primary">dnaX</name>
    <name evidence="13" type="ORF">AAG747_03935</name>
</gene>
<evidence type="ECO:0000256" key="4">
    <source>
        <dbReference type="ARBA" id="ARBA00022705"/>
    </source>
</evidence>
<dbReference type="Gene3D" id="1.10.8.60">
    <property type="match status" value="1"/>
</dbReference>
<dbReference type="EC" id="2.7.7.7" evidence="11"/>
<comment type="catalytic activity">
    <reaction evidence="10 11">
        <text>DNA(n) + a 2'-deoxyribonucleoside 5'-triphosphate = DNA(n+1) + diphosphate</text>
        <dbReference type="Rhea" id="RHEA:22508"/>
        <dbReference type="Rhea" id="RHEA-COMP:17339"/>
        <dbReference type="Rhea" id="RHEA-COMP:17340"/>
        <dbReference type="ChEBI" id="CHEBI:33019"/>
        <dbReference type="ChEBI" id="CHEBI:61560"/>
        <dbReference type="ChEBI" id="CHEBI:173112"/>
        <dbReference type="EC" id="2.7.7.7"/>
    </reaction>
</comment>
<dbReference type="SUPFAM" id="SSF52540">
    <property type="entry name" value="P-loop containing nucleoside triphosphate hydrolases"/>
    <property type="match status" value="1"/>
</dbReference>
<dbReference type="SUPFAM" id="SSF48019">
    <property type="entry name" value="post-AAA+ oligomerization domain-like"/>
    <property type="match status" value="1"/>
</dbReference>
<keyword evidence="2 11" id="KW-0808">Transferase</keyword>
<comment type="subunit">
    <text evidence="11">DNA polymerase III contains a core (composed of alpha, epsilon and theta chains) that associates with a tau subunit. This core dimerizes to form the POLIII' complex. PolIII' associates with the gamma complex (composed of gamma, delta, delta', psi and chi chains) and with the beta chain to form the complete DNA polymerase III complex.</text>
</comment>
<evidence type="ECO:0000313" key="13">
    <source>
        <dbReference type="EMBL" id="MEN7547041.1"/>
    </source>
</evidence>
<keyword evidence="6 11" id="KW-0547">Nucleotide-binding</keyword>
<sequence length="372" mass="42074">MDNFVVSARKYRPSSFGTVIGQEHITTTLQNAIANNQLAQALLFCGPRGVGKTTCARILAKVINETASKENEGTVLEQNTSFNVYELDAASNNSVEDIRNLVDQVRYPPQRGKFKVYIIDEVHMLSNAAFNAFLKTLEEPPSYVIFILATTEKHKIIPTILSRCQIFDFNRIQITDIVQQLSQICEQENISFEEEALHLIAQKADGAMRDALSLFDMIVTFSPNRSVDYQTTIKNLHILDYDYYFKATEYLRLEDTANVLLLFDEILKKGFDAHNFIVGLCEHFRNLLVCKDAQTANLLEVSESVKAKYVEQAQQAEVSFLMTALNIGNQCDLNYKSSKNQRLHTEIALLKMCYVNSAIALAKVDQEKKKTG</sequence>
<feature type="domain" description="AAA+ ATPase" evidence="12">
    <location>
        <begin position="38"/>
        <end position="173"/>
    </location>
</feature>
<reference evidence="13 14" key="1">
    <citation type="submission" date="2024-04" db="EMBL/GenBank/DDBJ databases">
        <title>Novel genus in family Flammeovirgaceae.</title>
        <authorList>
            <person name="Nguyen T.H."/>
            <person name="Vuong T.Q."/>
            <person name="Le H."/>
            <person name="Kim S.-G."/>
        </authorList>
    </citation>
    <scope>NUCLEOTIDE SEQUENCE [LARGE SCALE GENOMIC DNA]</scope>
    <source>
        <strain evidence="13 14">JCM 23209</strain>
    </source>
</reference>
<evidence type="ECO:0000256" key="1">
    <source>
        <dbReference type="ARBA" id="ARBA00006360"/>
    </source>
</evidence>
<evidence type="ECO:0000256" key="3">
    <source>
        <dbReference type="ARBA" id="ARBA00022695"/>
    </source>
</evidence>
<protein>
    <recommendedName>
        <fullName evidence="11">DNA polymerase III subunit gamma/tau</fullName>
        <ecNumber evidence="11">2.7.7.7</ecNumber>
    </recommendedName>
</protein>
<dbReference type="NCBIfam" id="NF004046">
    <property type="entry name" value="PRK05563.1"/>
    <property type="match status" value="1"/>
</dbReference>
<keyword evidence="8 11" id="KW-0067">ATP-binding</keyword>
<dbReference type="GO" id="GO:0006261">
    <property type="term" value="P:DNA-templated DNA replication"/>
    <property type="evidence" value="ECO:0007669"/>
    <property type="project" value="TreeGrafter"/>
</dbReference>
<dbReference type="InterPro" id="IPR045085">
    <property type="entry name" value="HLD_clamp_pol_III_gamma_tau"/>
</dbReference>
<dbReference type="NCBIfam" id="TIGR02397">
    <property type="entry name" value="dnaX_nterm"/>
    <property type="match status" value="1"/>
</dbReference>
<proteinExistence type="inferred from homology"/>
<accession>A0AAW9S8H5</accession>
<name>A0AAW9S8H5_9BACT</name>
<dbReference type="GO" id="GO:0003887">
    <property type="term" value="F:DNA-directed DNA polymerase activity"/>
    <property type="evidence" value="ECO:0007669"/>
    <property type="project" value="UniProtKB-KW"/>
</dbReference>
<keyword evidence="14" id="KW-1185">Reference proteome</keyword>
<dbReference type="RefSeq" id="WP_346819828.1">
    <property type="nucleotide sequence ID" value="NZ_JBDKWZ010000002.1"/>
</dbReference>
<keyword evidence="3 11" id="KW-0548">Nucleotidyltransferase</keyword>
<dbReference type="Gene3D" id="3.40.50.300">
    <property type="entry name" value="P-loop containing nucleotide triphosphate hydrolases"/>
    <property type="match status" value="1"/>
</dbReference>
<dbReference type="InterPro" id="IPR008921">
    <property type="entry name" value="DNA_pol3_clamp-load_cplx_C"/>
</dbReference>
<dbReference type="PANTHER" id="PTHR11669">
    <property type="entry name" value="REPLICATION FACTOR C / DNA POLYMERASE III GAMMA-TAU SUBUNIT"/>
    <property type="match status" value="1"/>
</dbReference>
<dbReference type="EMBL" id="JBDKWZ010000002">
    <property type="protein sequence ID" value="MEN7547041.1"/>
    <property type="molecule type" value="Genomic_DNA"/>
</dbReference>
<dbReference type="Pfam" id="PF12169">
    <property type="entry name" value="DNA_pol3_gamma3"/>
    <property type="match status" value="1"/>
</dbReference>
<evidence type="ECO:0000256" key="11">
    <source>
        <dbReference type="RuleBase" id="RU364063"/>
    </source>
</evidence>
<comment type="similarity">
    <text evidence="1 11">Belongs to the DnaX/STICHEL family.</text>
</comment>
<dbReference type="Pfam" id="PF22608">
    <property type="entry name" value="DNAX_ATPase_lid"/>
    <property type="match status" value="1"/>
</dbReference>
<dbReference type="InterPro" id="IPR001270">
    <property type="entry name" value="ClpA/B"/>
</dbReference>
<evidence type="ECO:0000256" key="8">
    <source>
        <dbReference type="ARBA" id="ARBA00022840"/>
    </source>
</evidence>
<dbReference type="InterPro" id="IPR012763">
    <property type="entry name" value="DNA_pol_III_sug/sutau_N"/>
</dbReference>
<dbReference type="GO" id="GO:0046872">
    <property type="term" value="F:metal ion binding"/>
    <property type="evidence" value="ECO:0007669"/>
    <property type="project" value="UniProtKB-KW"/>
</dbReference>
<evidence type="ECO:0000259" key="12">
    <source>
        <dbReference type="SMART" id="SM00382"/>
    </source>
</evidence>
<evidence type="ECO:0000256" key="9">
    <source>
        <dbReference type="ARBA" id="ARBA00022932"/>
    </source>
</evidence>
<dbReference type="Proteomes" id="UP001403385">
    <property type="component" value="Unassembled WGS sequence"/>
</dbReference>
<dbReference type="SMART" id="SM00382">
    <property type="entry name" value="AAA"/>
    <property type="match status" value="1"/>
</dbReference>
<dbReference type="CDD" id="cd18137">
    <property type="entry name" value="HLD_clamp_pol_III_gamma_tau"/>
    <property type="match status" value="1"/>
</dbReference>
<evidence type="ECO:0000313" key="14">
    <source>
        <dbReference type="Proteomes" id="UP001403385"/>
    </source>
</evidence>
<dbReference type="PRINTS" id="PR00300">
    <property type="entry name" value="CLPPROTEASEA"/>
</dbReference>
<dbReference type="Gene3D" id="1.20.272.10">
    <property type="match status" value="1"/>
</dbReference>
<evidence type="ECO:0000256" key="2">
    <source>
        <dbReference type="ARBA" id="ARBA00022679"/>
    </source>
</evidence>
<evidence type="ECO:0000256" key="10">
    <source>
        <dbReference type="ARBA" id="ARBA00049244"/>
    </source>
</evidence>
<comment type="caution">
    <text evidence="13">The sequence shown here is derived from an EMBL/GenBank/DDBJ whole genome shotgun (WGS) entry which is preliminary data.</text>
</comment>
<dbReference type="Pfam" id="PF13177">
    <property type="entry name" value="DNA_pol3_delta2"/>
    <property type="match status" value="1"/>
</dbReference>
<comment type="function">
    <text evidence="11">DNA polymerase III is a complex, multichain enzyme responsible for most of the replicative synthesis in bacteria. This DNA polymerase also exhibits 3' to 5' exonuclease activity.</text>
</comment>
<dbReference type="GO" id="GO:0009360">
    <property type="term" value="C:DNA polymerase III complex"/>
    <property type="evidence" value="ECO:0007669"/>
    <property type="project" value="InterPro"/>
</dbReference>
<keyword evidence="4 11" id="KW-0235">DNA replication</keyword>
<dbReference type="GO" id="GO:0005524">
    <property type="term" value="F:ATP binding"/>
    <property type="evidence" value="ECO:0007669"/>
    <property type="project" value="UniProtKB-KW"/>
</dbReference>
<dbReference type="AlphaFoldDB" id="A0AAW9S8H5"/>
<dbReference type="InterPro" id="IPR022754">
    <property type="entry name" value="DNA_pol_III_gamma-3"/>
</dbReference>
<dbReference type="CDD" id="cd00009">
    <property type="entry name" value="AAA"/>
    <property type="match status" value="1"/>
</dbReference>
<dbReference type="InterPro" id="IPR003593">
    <property type="entry name" value="AAA+_ATPase"/>
</dbReference>
<dbReference type="GO" id="GO:0003677">
    <property type="term" value="F:DNA binding"/>
    <property type="evidence" value="ECO:0007669"/>
    <property type="project" value="InterPro"/>
</dbReference>
<dbReference type="PANTHER" id="PTHR11669:SF0">
    <property type="entry name" value="PROTEIN STICHEL-LIKE 2"/>
    <property type="match status" value="1"/>
</dbReference>
<evidence type="ECO:0000256" key="7">
    <source>
        <dbReference type="ARBA" id="ARBA00022833"/>
    </source>
</evidence>
<evidence type="ECO:0000256" key="5">
    <source>
        <dbReference type="ARBA" id="ARBA00022723"/>
    </source>
</evidence>
<keyword evidence="7" id="KW-0862">Zinc</keyword>
<dbReference type="InterPro" id="IPR027417">
    <property type="entry name" value="P-loop_NTPase"/>
</dbReference>
<organism evidence="13 14">
    <name type="scientific">Rapidithrix thailandica</name>
    <dbReference type="NCBI Taxonomy" id="413964"/>
    <lineage>
        <taxon>Bacteria</taxon>
        <taxon>Pseudomonadati</taxon>
        <taxon>Bacteroidota</taxon>
        <taxon>Cytophagia</taxon>
        <taxon>Cytophagales</taxon>
        <taxon>Flammeovirgaceae</taxon>
        <taxon>Rapidithrix</taxon>
    </lineage>
</organism>
<dbReference type="FunFam" id="1.10.8.60:FF:000013">
    <property type="entry name" value="DNA polymerase III subunit gamma/tau"/>
    <property type="match status" value="1"/>
</dbReference>
<evidence type="ECO:0000256" key="6">
    <source>
        <dbReference type="ARBA" id="ARBA00022741"/>
    </source>
</evidence>